<dbReference type="InterPro" id="IPR056047">
    <property type="entry name" value="CRMPA-like_DUF7630"/>
</dbReference>
<keyword evidence="2" id="KW-0812">Transmembrane</keyword>
<feature type="transmembrane region" description="Helical" evidence="2">
    <location>
        <begin position="313"/>
        <end position="338"/>
    </location>
</feature>
<organism evidence="4 5">
    <name type="scientific">Halteria grandinella</name>
    <dbReference type="NCBI Taxonomy" id="5974"/>
    <lineage>
        <taxon>Eukaryota</taxon>
        <taxon>Sar</taxon>
        <taxon>Alveolata</taxon>
        <taxon>Ciliophora</taxon>
        <taxon>Intramacronucleata</taxon>
        <taxon>Spirotrichea</taxon>
        <taxon>Stichotrichia</taxon>
        <taxon>Sporadotrichida</taxon>
        <taxon>Halteriidae</taxon>
        <taxon>Halteria</taxon>
    </lineage>
</organism>
<evidence type="ECO:0000313" key="5">
    <source>
        <dbReference type="Proteomes" id="UP000785679"/>
    </source>
</evidence>
<dbReference type="PANTHER" id="PTHR11319:SF35">
    <property type="entry name" value="OUTER MEMBRANE PROTEIN PMPC-RELATED"/>
    <property type="match status" value="1"/>
</dbReference>
<feature type="domain" description="DUF7630" evidence="3">
    <location>
        <begin position="159"/>
        <end position="208"/>
    </location>
</feature>
<feature type="transmembrane region" description="Helical" evidence="2">
    <location>
        <begin position="215"/>
        <end position="237"/>
    </location>
</feature>
<dbReference type="Proteomes" id="UP000785679">
    <property type="component" value="Unassembled WGS sequence"/>
</dbReference>
<feature type="transmembrane region" description="Helical" evidence="2">
    <location>
        <begin position="457"/>
        <end position="479"/>
    </location>
</feature>
<feature type="region of interest" description="Disordered" evidence="1">
    <location>
        <begin position="769"/>
        <end position="800"/>
    </location>
</feature>
<dbReference type="PANTHER" id="PTHR11319">
    <property type="entry name" value="G PROTEIN-COUPLED RECEPTOR-RELATED"/>
    <property type="match status" value="1"/>
</dbReference>
<protein>
    <recommendedName>
        <fullName evidence="3">DUF7630 domain-containing protein</fullName>
    </recommendedName>
</protein>
<sequence>MPIIETETQFIATEGFFRVDKLVLVSAPNSTQSKQVFNKFYVAINFVTDGINTDIPSNTYEKIIPFSQDNPAFSIPNNQSDSYMQPITLQIRGCIAGEEMLSNGKCRTCSSGTYLLKAPTEPISCTLCQNDKAICQSGTQLYPLPGYWRSSFESDNIMECLNSKSCLGGVMPIYNLTGQCADGYDGILCSSCKAGFSLNVALRTCKKCPTPQSNAAILFAFLLFTHLIIVLFVWTNLRSTGKEKNYLSVYLRIMVNHLQVVTLVASFQFDWPDQFQEMYKGLQPVSDAQSEIVSVDCFLSQYKQVSETDTRPFYVKTIAIFILPPVLVLYSVLCWQFINLFKRKKKETQVNLSPLEDDIQEFSYLEETGRGATGSIVSVNTDQKTNDLLGKIILTIIVILFLFHPTITKELFSLFKQENYLRAIMNVSCKNIEGVSRLYVDLDIVCYQGVHYRAARWFGIPGLLIYGCGIPLIGFIAIYRNRNYLERSLVKQRYGFLYNGYKGGKASYWEIFIMYRKVIIIFIQVYFVQNGKLVQALITLLFLCVFMVLVKQLQPYNKDCFNKLEFMSLLTSAVSVYFCIYFISNDTDTTQLQYDINLGNSIMFALIIILQASFFIYWSYQFIKEFTKTLSIQYPRVYRLICCCIREDSIDAQVKEFREKVLAPFIKKIDQAEEYLKKNREIYERDQVPVYDRDLRECVMKIVSFEAKEKQFTKFHSQSNVLKSLKEVIFEQKLEQRAQKIQSSSPKPIALEHSAMTSTPDANISKASKQKFFPQNNSFRKQHQSDRRTLSSNRPSFEIRPSQLQFIHDKTTSIDPQSLKYKQEGESQEHSKDAVIEFYKKYSHEQNNNEVSDDIVSNNETIIILKASGKQHQAKRRNITSNLQTSNDKANTLTIPLKPLPQRNSHELLKISTQLRPRQRKIGSMRHLLNNSQQFESAISRLEEPIHQAESLAIQITERSQEGGERQSAGGWLQREEQSERVSD</sequence>
<keyword evidence="2" id="KW-0472">Membrane</keyword>
<evidence type="ECO:0000256" key="2">
    <source>
        <dbReference type="SAM" id="Phobius"/>
    </source>
</evidence>
<comment type="caution">
    <text evidence="4">The sequence shown here is derived from an EMBL/GenBank/DDBJ whole genome shotgun (WGS) entry which is preliminary data.</text>
</comment>
<dbReference type="Pfam" id="PF24633">
    <property type="entry name" value="DUF7630"/>
    <property type="match status" value="1"/>
</dbReference>
<reference evidence="4" key="1">
    <citation type="submission" date="2019-06" db="EMBL/GenBank/DDBJ databases">
        <authorList>
            <person name="Zheng W."/>
        </authorList>
    </citation>
    <scope>NUCLEOTIDE SEQUENCE</scope>
    <source>
        <strain evidence="4">QDHG01</strain>
    </source>
</reference>
<dbReference type="OrthoDB" id="10035969at2759"/>
<feature type="region of interest" description="Disordered" evidence="1">
    <location>
        <begin position="958"/>
        <end position="984"/>
    </location>
</feature>
<feature type="transmembrane region" description="Helical" evidence="2">
    <location>
        <begin position="596"/>
        <end position="618"/>
    </location>
</feature>
<keyword evidence="5" id="KW-1185">Reference proteome</keyword>
<dbReference type="EMBL" id="RRYP01000083">
    <property type="protein sequence ID" value="TNV88052.1"/>
    <property type="molecule type" value="Genomic_DNA"/>
</dbReference>
<accession>A0A8J8TA05</accession>
<proteinExistence type="predicted"/>
<dbReference type="AlphaFoldDB" id="A0A8J8TA05"/>
<feature type="compositionally biased region" description="Polar residues" evidence="1">
    <location>
        <begin position="769"/>
        <end position="779"/>
    </location>
</feature>
<feature type="transmembrane region" description="Helical" evidence="2">
    <location>
        <begin position="388"/>
        <end position="407"/>
    </location>
</feature>
<evidence type="ECO:0000259" key="3">
    <source>
        <dbReference type="Pfam" id="PF24633"/>
    </source>
</evidence>
<gene>
    <name evidence="4" type="ORF">FGO68_gene16006</name>
</gene>
<keyword evidence="2" id="KW-1133">Transmembrane helix</keyword>
<feature type="transmembrane region" description="Helical" evidence="2">
    <location>
        <begin position="249"/>
        <end position="269"/>
    </location>
</feature>
<feature type="compositionally biased region" description="Basic and acidic residues" evidence="1">
    <location>
        <begin position="974"/>
        <end position="984"/>
    </location>
</feature>
<feature type="transmembrane region" description="Helical" evidence="2">
    <location>
        <begin position="533"/>
        <end position="552"/>
    </location>
</feature>
<name>A0A8J8TA05_HALGN</name>
<evidence type="ECO:0000313" key="4">
    <source>
        <dbReference type="EMBL" id="TNV88052.1"/>
    </source>
</evidence>
<feature type="transmembrane region" description="Helical" evidence="2">
    <location>
        <begin position="564"/>
        <end position="584"/>
    </location>
</feature>
<evidence type="ECO:0000256" key="1">
    <source>
        <dbReference type="SAM" id="MobiDB-lite"/>
    </source>
</evidence>